<dbReference type="Proteomes" id="UP001500074">
    <property type="component" value="Unassembled WGS sequence"/>
</dbReference>
<keyword evidence="9" id="KW-1185">Reference proteome</keyword>
<dbReference type="EMBL" id="BAABKI010000020">
    <property type="protein sequence ID" value="GAA5176136.1"/>
    <property type="molecule type" value="Genomic_DNA"/>
</dbReference>
<proteinExistence type="inferred from homology"/>
<evidence type="ECO:0000313" key="9">
    <source>
        <dbReference type="Proteomes" id="UP001500074"/>
    </source>
</evidence>
<feature type="transmembrane region" description="Helical" evidence="6">
    <location>
        <begin position="20"/>
        <end position="41"/>
    </location>
</feature>
<dbReference type="Pfam" id="PF00892">
    <property type="entry name" value="EamA"/>
    <property type="match status" value="1"/>
</dbReference>
<comment type="subcellular location">
    <subcellularLocation>
        <location evidence="1">Membrane</location>
        <topology evidence="1">Multi-pass membrane protein</topology>
    </subcellularLocation>
</comment>
<dbReference type="SUPFAM" id="SSF103481">
    <property type="entry name" value="Multidrug resistance efflux transporter EmrE"/>
    <property type="match status" value="1"/>
</dbReference>
<keyword evidence="4 6" id="KW-1133">Transmembrane helix</keyword>
<feature type="domain" description="EamA" evidence="7">
    <location>
        <begin position="28"/>
        <end position="92"/>
    </location>
</feature>
<keyword evidence="3 6" id="KW-0812">Transmembrane</keyword>
<name>A0ABP9REE2_9GAMM</name>
<evidence type="ECO:0000256" key="3">
    <source>
        <dbReference type="ARBA" id="ARBA00022692"/>
    </source>
</evidence>
<dbReference type="InterPro" id="IPR000620">
    <property type="entry name" value="EamA_dom"/>
</dbReference>
<evidence type="ECO:0000259" key="7">
    <source>
        <dbReference type="Pfam" id="PF00892"/>
    </source>
</evidence>
<feature type="transmembrane region" description="Helical" evidence="6">
    <location>
        <begin position="75"/>
        <end position="92"/>
    </location>
</feature>
<evidence type="ECO:0000256" key="1">
    <source>
        <dbReference type="ARBA" id="ARBA00004141"/>
    </source>
</evidence>
<dbReference type="PANTHER" id="PTHR32322">
    <property type="entry name" value="INNER MEMBRANE TRANSPORTER"/>
    <property type="match status" value="1"/>
</dbReference>
<comment type="caution">
    <text evidence="8">The sequence shown here is derived from an EMBL/GenBank/DDBJ whole genome shotgun (WGS) entry which is preliminary data.</text>
</comment>
<gene>
    <name evidence="8" type="ORF">GCM10023342_20990</name>
</gene>
<dbReference type="PANTHER" id="PTHR32322:SF2">
    <property type="entry name" value="EAMA DOMAIN-CONTAINING PROTEIN"/>
    <property type="match status" value="1"/>
</dbReference>
<accession>A0ABP9REE2</accession>
<organism evidence="8 9">
    <name type="scientific">Modicisalibacter zincidurans</name>
    <dbReference type="NCBI Taxonomy" id="1178777"/>
    <lineage>
        <taxon>Bacteria</taxon>
        <taxon>Pseudomonadati</taxon>
        <taxon>Pseudomonadota</taxon>
        <taxon>Gammaproteobacteria</taxon>
        <taxon>Oceanospirillales</taxon>
        <taxon>Halomonadaceae</taxon>
        <taxon>Modicisalibacter</taxon>
    </lineage>
</organism>
<keyword evidence="5 6" id="KW-0472">Membrane</keyword>
<evidence type="ECO:0000256" key="4">
    <source>
        <dbReference type="ARBA" id="ARBA00022989"/>
    </source>
</evidence>
<evidence type="ECO:0000313" key="8">
    <source>
        <dbReference type="EMBL" id="GAA5176136.1"/>
    </source>
</evidence>
<feature type="transmembrane region" description="Helical" evidence="6">
    <location>
        <begin position="50"/>
        <end position="69"/>
    </location>
</feature>
<evidence type="ECO:0000256" key="5">
    <source>
        <dbReference type="ARBA" id="ARBA00023136"/>
    </source>
</evidence>
<comment type="similarity">
    <text evidence="2">Belongs to the EamA transporter family.</text>
</comment>
<evidence type="ECO:0000256" key="2">
    <source>
        <dbReference type="ARBA" id="ARBA00007362"/>
    </source>
</evidence>
<sequence length="93" mass="9750">MPLAALLGELEAIDVTGPVVASMTFQTLVISFGALLLWFALLRRYLASQLGVFSFLSPVFGALFGALLLGEPLTLNFVAGGLAIVLGIVLVSR</sequence>
<dbReference type="Gene3D" id="1.10.3730.20">
    <property type="match status" value="1"/>
</dbReference>
<protein>
    <recommendedName>
        <fullName evidence="7">EamA domain-containing protein</fullName>
    </recommendedName>
</protein>
<dbReference type="InterPro" id="IPR037185">
    <property type="entry name" value="EmrE-like"/>
</dbReference>
<dbReference type="InterPro" id="IPR050638">
    <property type="entry name" value="AA-Vitamin_Transporters"/>
</dbReference>
<evidence type="ECO:0000256" key="6">
    <source>
        <dbReference type="SAM" id="Phobius"/>
    </source>
</evidence>
<reference evidence="9" key="1">
    <citation type="journal article" date="2019" name="Int. J. Syst. Evol. Microbiol.">
        <title>The Global Catalogue of Microorganisms (GCM) 10K type strain sequencing project: providing services to taxonomists for standard genome sequencing and annotation.</title>
        <authorList>
            <consortium name="The Broad Institute Genomics Platform"/>
            <consortium name="The Broad Institute Genome Sequencing Center for Infectious Disease"/>
            <person name="Wu L."/>
            <person name="Ma J."/>
        </authorList>
    </citation>
    <scope>NUCLEOTIDE SEQUENCE [LARGE SCALE GENOMIC DNA]</scope>
    <source>
        <strain evidence="9">JCM 18472</strain>
    </source>
</reference>